<keyword evidence="2" id="KW-1185">Reference proteome</keyword>
<organism evidence="1 2">
    <name type="scientific">Kordia aestuariivivens</name>
    <dbReference type="NCBI Taxonomy" id="2759037"/>
    <lineage>
        <taxon>Bacteria</taxon>
        <taxon>Pseudomonadati</taxon>
        <taxon>Bacteroidota</taxon>
        <taxon>Flavobacteriia</taxon>
        <taxon>Flavobacteriales</taxon>
        <taxon>Flavobacteriaceae</taxon>
        <taxon>Kordia</taxon>
    </lineage>
</organism>
<evidence type="ECO:0000313" key="1">
    <source>
        <dbReference type="EMBL" id="MBC8754043.1"/>
    </source>
</evidence>
<comment type="caution">
    <text evidence="1">The sequence shown here is derived from an EMBL/GenBank/DDBJ whole genome shotgun (WGS) entry which is preliminary data.</text>
</comment>
<dbReference type="PROSITE" id="PS51257">
    <property type="entry name" value="PROKAR_LIPOPROTEIN"/>
    <property type="match status" value="1"/>
</dbReference>
<name>A0ABR7Q6H4_9FLAO</name>
<proteinExistence type="predicted"/>
<dbReference type="Proteomes" id="UP000619238">
    <property type="component" value="Unassembled WGS sequence"/>
</dbReference>
<sequence length="287" mass="33172">MYKSILLILSIFFISCSNTKNKSTENIANTKKIDTLKYSYRGFNNGLILNLLSNENFEYQEYFYGCLGGGERKKVFGTYKFDKTNLTLIPSKIKLITYPMVRNDKPDTLKIDYGVDSLKIKTQYTIITWGNANYVLTEQFDVGWNTDKKNDYMRFSENYNSGAEPERSGRYLKDRQKDTLNVPLDLNQIPKKWRKLFLKNPLSAKIISSSKKIISGENGEFIYWILEIDKGTKDNVSKGMIFQTESGDCFFEIDSIGVNRSFTKAFPYMCSDENDLSIGAVFQTKWE</sequence>
<protein>
    <submittedName>
        <fullName evidence="1">Uncharacterized protein</fullName>
    </submittedName>
</protein>
<evidence type="ECO:0000313" key="2">
    <source>
        <dbReference type="Proteomes" id="UP000619238"/>
    </source>
</evidence>
<dbReference type="RefSeq" id="WP_187561079.1">
    <property type="nucleotide sequence ID" value="NZ_JACGWS010000002.1"/>
</dbReference>
<accession>A0ABR7Q6H4</accession>
<dbReference type="EMBL" id="JACGWS010000002">
    <property type="protein sequence ID" value="MBC8754043.1"/>
    <property type="molecule type" value="Genomic_DNA"/>
</dbReference>
<gene>
    <name evidence="1" type="ORF">H2O64_05130</name>
</gene>
<reference evidence="1 2" key="1">
    <citation type="submission" date="2020-07" db="EMBL/GenBank/DDBJ databases">
        <title>Description of Kordia aestuariivivens sp. nov., isolated from a tidal flat.</title>
        <authorList>
            <person name="Park S."/>
            <person name="Yoon J.-H."/>
        </authorList>
    </citation>
    <scope>NUCLEOTIDE SEQUENCE [LARGE SCALE GENOMIC DNA]</scope>
    <source>
        <strain evidence="1 2">YSTF-M3</strain>
    </source>
</reference>